<reference evidence="5 6" key="1">
    <citation type="submission" date="2019-01" db="EMBL/GenBank/DDBJ databases">
        <title>Sequencing of cultivated peanut Arachis hypogaea provides insights into genome evolution and oil improvement.</title>
        <authorList>
            <person name="Chen X."/>
        </authorList>
    </citation>
    <scope>NUCLEOTIDE SEQUENCE [LARGE SCALE GENOMIC DNA]</scope>
    <source>
        <strain evidence="6">cv. Fuhuasheng</strain>
        <tissue evidence="5">Leaves</tissue>
    </source>
</reference>
<organism evidence="5 6">
    <name type="scientific">Arachis hypogaea</name>
    <name type="common">Peanut</name>
    <dbReference type="NCBI Taxonomy" id="3818"/>
    <lineage>
        <taxon>Eukaryota</taxon>
        <taxon>Viridiplantae</taxon>
        <taxon>Streptophyta</taxon>
        <taxon>Embryophyta</taxon>
        <taxon>Tracheophyta</taxon>
        <taxon>Spermatophyta</taxon>
        <taxon>Magnoliopsida</taxon>
        <taxon>eudicotyledons</taxon>
        <taxon>Gunneridae</taxon>
        <taxon>Pentapetalae</taxon>
        <taxon>rosids</taxon>
        <taxon>fabids</taxon>
        <taxon>Fabales</taxon>
        <taxon>Fabaceae</taxon>
        <taxon>Papilionoideae</taxon>
        <taxon>50 kb inversion clade</taxon>
        <taxon>dalbergioids sensu lato</taxon>
        <taxon>Dalbergieae</taxon>
        <taxon>Pterocarpus clade</taxon>
        <taxon>Arachis</taxon>
    </lineage>
</organism>
<dbReference type="EMBL" id="SDMP01000005">
    <property type="protein sequence ID" value="RYR59289.1"/>
    <property type="molecule type" value="Genomic_DNA"/>
</dbReference>
<keyword evidence="2" id="KW-0647">Proteasome</keyword>
<sequence length="372" mass="39906">MVSDKTVLAVIRASRPTFRNQNDKIAFAVHSSFLASGYVLTATGSQALSDTALSNSSNEEVAVDHWNELNDEYAFVYANPERGSKKVLLKCLVMNEILLVDALSEGSSEPVHLDINVGEYAGEDGGSNYSQQFKNLDKLVKIIDGDILSKFDGSANASSSNKRSETTERQEIHETGTRFGDPAIPPNHPVGIAFPPVSIGSGSDLFPGTAAGMYPSRGGHNIGGSMLVGPNDPRFFGGFGGIGGEPGFPGGQLGVPPSARFDPYGPPGVPGFEPNRFTSSIAISQGNPHRCNERDVYKRDIQQQEEGKGLNRGTPEHLAISDVSISMEPRILVGQDMTLIQICNISGEIQIQTIYSCTRIAFLCVCFISLFC</sequence>
<evidence type="ECO:0000256" key="1">
    <source>
        <dbReference type="ARBA" id="ARBA00006405"/>
    </source>
</evidence>
<dbReference type="FunFam" id="3.40.1000.30:FF:000005">
    <property type="entry name" value="Probable proteasome inhibitor"/>
    <property type="match status" value="1"/>
</dbReference>
<dbReference type="InterPro" id="IPR021625">
    <property type="entry name" value="PI31_Prot_N"/>
</dbReference>
<dbReference type="Gene3D" id="3.40.1000.30">
    <property type="match status" value="1"/>
</dbReference>
<evidence type="ECO:0000256" key="3">
    <source>
        <dbReference type="SAM" id="MobiDB-lite"/>
    </source>
</evidence>
<feature type="region of interest" description="Disordered" evidence="3">
    <location>
        <begin position="153"/>
        <end position="185"/>
    </location>
</feature>
<keyword evidence="6" id="KW-1185">Reference proteome</keyword>
<dbReference type="PANTHER" id="PTHR13266">
    <property type="entry name" value="PROTEASOME INHIBITOR"/>
    <property type="match status" value="1"/>
</dbReference>
<comment type="similarity">
    <text evidence="1">Belongs to the proteasome inhibitor PI31 family.</text>
</comment>
<dbReference type="GO" id="GO:0004866">
    <property type="term" value="F:endopeptidase inhibitor activity"/>
    <property type="evidence" value="ECO:0007669"/>
    <property type="project" value="InterPro"/>
</dbReference>
<evidence type="ECO:0000259" key="4">
    <source>
        <dbReference type="Pfam" id="PF11566"/>
    </source>
</evidence>
<dbReference type="PANTHER" id="PTHR13266:SF1">
    <property type="entry name" value="PROTEASOME INHIBITOR PI31 SUBUNIT"/>
    <property type="match status" value="1"/>
</dbReference>
<feature type="domain" description="PI31 proteasome regulator N-terminal" evidence="4">
    <location>
        <begin position="15"/>
        <end position="152"/>
    </location>
</feature>
<proteinExistence type="inferred from homology"/>
<dbReference type="AlphaFoldDB" id="A0A445D833"/>
<accession>A0A445D833</accession>
<evidence type="ECO:0000256" key="2">
    <source>
        <dbReference type="ARBA" id="ARBA00022942"/>
    </source>
</evidence>
<dbReference type="InterPro" id="IPR045128">
    <property type="entry name" value="PI31-like"/>
</dbReference>
<dbReference type="Pfam" id="PF11566">
    <property type="entry name" value="PI31_Prot_N"/>
    <property type="match status" value="1"/>
</dbReference>
<name>A0A445D833_ARAHY</name>
<comment type="caution">
    <text evidence="5">The sequence shown here is derived from an EMBL/GenBank/DDBJ whole genome shotgun (WGS) entry which is preliminary data.</text>
</comment>
<dbReference type="STRING" id="3818.A0A445D833"/>
<dbReference type="GO" id="GO:0070628">
    <property type="term" value="F:proteasome binding"/>
    <property type="evidence" value="ECO:0007669"/>
    <property type="project" value="InterPro"/>
</dbReference>
<evidence type="ECO:0000313" key="6">
    <source>
        <dbReference type="Proteomes" id="UP000289738"/>
    </source>
</evidence>
<dbReference type="GO" id="GO:0000502">
    <property type="term" value="C:proteasome complex"/>
    <property type="evidence" value="ECO:0007669"/>
    <property type="project" value="UniProtKB-KW"/>
</dbReference>
<dbReference type="Proteomes" id="UP000289738">
    <property type="component" value="Chromosome A05"/>
</dbReference>
<dbReference type="GO" id="GO:0043161">
    <property type="term" value="P:proteasome-mediated ubiquitin-dependent protein catabolic process"/>
    <property type="evidence" value="ECO:0007669"/>
    <property type="project" value="InterPro"/>
</dbReference>
<protein>
    <recommendedName>
        <fullName evidence="4">PI31 proteasome regulator N-terminal domain-containing protein</fullName>
    </recommendedName>
</protein>
<evidence type="ECO:0000313" key="5">
    <source>
        <dbReference type="EMBL" id="RYR59289.1"/>
    </source>
</evidence>
<feature type="compositionally biased region" description="Basic and acidic residues" evidence="3">
    <location>
        <begin position="162"/>
        <end position="176"/>
    </location>
</feature>
<gene>
    <name evidence="5" type="ORF">Ahy_A05g025151</name>
</gene>